<dbReference type="EC" id="1.20.4.1" evidence="4"/>
<comment type="catalytic activity">
    <reaction evidence="4">
        <text>[glutaredoxin]-dithiol + arsenate + glutathione + H(+) = glutathionyl-S-S-[glutaredoxin] + arsenite + H2O</text>
        <dbReference type="Rhea" id="RHEA:22016"/>
        <dbReference type="Rhea" id="RHEA-COMP:10729"/>
        <dbReference type="Rhea" id="RHEA-COMP:17668"/>
        <dbReference type="ChEBI" id="CHEBI:15377"/>
        <dbReference type="ChEBI" id="CHEBI:15378"/>
        <dbReference type="ChEBI" id="CHEBI:29242"/>
        <dbReference type="ChEBI" id="CHEBI:29950"/>
        <dbReference type="ChEBI" id="CHEBI:48597"/>
        <dbReference type="ChEBI" id="CHEBI:57925"/>
        <dbReference type="ChEBI" id="CHEBI:146199"/>
        <dbReference type="EC" id="1.20.4.1"/>
    </reaction>
</comment>
<dbReference type="CDD" id="cd03034">
    <property type="entry name" value="ArsC_ArsC"/>
    <property type="match status" value="1"/>
</dbReference>
<dbReference type="RefSeq" id="WP_144278551.1">
    <property type="nucleotide sequence ID" value="NZ_CP041730.1"/>
</dbReference>
<evidence type="ECO:0000256" key="2">
    <source>
        <dbReference type="ARBA" id="ARBA00023002"/>
    </source>
</evidence>
<dbReference type="Proteomes" id="UP000317550">
    <property type="component" value="Chromosome"/>
</dbReference>
<evidence type="ECO:0000256" key="1">
    <source>
        <dbReference type="ARBA" id="ARBA00007198"/>
    </source>
</evidence>
<dbReference type="Gene3D" id="3.40.30.10">
    <property type="entry name" value="Glutaredoxin"/>
    <property type="match status" value="1"/>
</dbReference>
<protein>
    <recommendedName>
        <fullName evidence="4">Arsenate reductase</fullName>
        <ecNumber evidence="4">1.20.4.1</ecNumber>
    </recommendedName>
</protein>
<dbReference type="KEGG" id="cari:FNU76_12720"/>
<dbReference type="OrthoDB" id="9790554at2"/>
<evidence type="ECO:0000313" key="5">
    <source>
        <dbReference type="EMBL" id="QDQ27158.1"/>
    </source>
</evidence>
<dbReference type="PROSITE" id="PS51353">
    <property type="entry name" value="ARSC"/>
    <property type="match status" value="1"/>
</dbReference>
<dbReference type="Pfam" id="PF03960">
    <property type="entry name" value="ArsC"/>
    <property type="match status" value="1"/>
</dbReference>
<dbReference type="GO" id="GO:0008794">
    <property type="term" value="F:arsenate reductase (glutaredoxin) activity"/>
    <property type="evidence" value="ECO:0007669"/>
    <property type="project" value="UniProtKB-UniRule"/>
</dbReference>
<keyword evidence="6" id="KW-1185">Reference proteome</keyword>
<evidence type="ECO:0000256" key="4">
    <source>
        <dbReference type="RuleBase" id="RU362029"/>
    </source>
</evidence>
<dbReference type="SUPFAM" id="SSF52833">
    <property type="entry name" value="Thioredoxin-like"/>
    <property type="match status" value="1"/>
</dbReference>
<organism evidence="5 6">
    <name type="scientific">Chitinimonas arctica</name>
    <dbReference type="NCBI Taxonomy" id="2594795"/>
    <lineage>
        <taxon>Bacteria</taxon>
        <taxon>Pseudomonadati</taxon>
        <taxon>Pseudomonadota</taxon>
        <taxon>Betaproteobacteria</taxon>
        <taxon>Neisseriales</taxon>
        <taxon>Chitinibacteraceae</taxon>
        <taxon>Chitinimonas</taxon>
    </lineage>
</organism>
<gene>
    <name evidence="5" type="primary">arsC</name>
    <name evidence="5" type="ORF">FNU76_12720</name>
</gene>
<dbReference type="InterPro" id="IPR006660">
    <property type="entry name" value="Arsenate_reductase-like"/>
</dbReference>
<dbReference type="NCBIfam" id="TIGR00014">
    <property type="entry name" value="arsC"/>
    <property type="match status" value="1"/>
</dbReference>
<name>A0A516SGL0_9NEIS</name>
<dbReference type="PANTHER" id="PTHR30041">
    <property type="entry name" value="ARSENATE REDUCTASE"/>
    <property type="match status" value="1"/>
</dbReference>
<accession>A0A516SGL0</accession>
<dbReference type="EMBL" id="CP041730">
    <property type="protein sequence ID" value="QDQ27158.1"/>
    <property type="molecule type" value="Genomic_DNA"/>
</dbReference>
<comment type="similarity">
    <text evidence="1 3 4">Belongs to the ArsC family.</text>
</comment>
<reference evidence="6" key="1">
    <citation type="submission" date="2019-07" db="EMBL/GenBank/DDBJ databases">
        <title>Chitinimonas sp. nov., isolated from Ny-Alesund, arctica soil.</title>
        <authorList>
            <person name="Xu Q."/>
            <person name="Peng F."/>
        </authorList>
    </citation>
    <scope>NUCLEOTIDE SEQUENCE [LARGE SCALE GENOMIC DNA]</scope>
    <source>
        <strain evidence="6">R3-44</strain>
    </source>
</reference>
<evidence type="ECO:0000313" key="6">
    <source>
        <dbReference type="Proteomes" id="UP000317550"/>
    </source>
</evidence>
<dbReference type="AlphaFoldDB" id="A0A516SGL0"/>
<dbReference type="PANTHER" id="PTHR30041:SF4">
    <property type="entry name" value="ARSENATE REDUCTASE"/>
    <property type="match status" value="1"/>
</dbReference>
<keyword evidence="2 4" id="KW-0560">Oxidoreductase</keyword>
<sequence>MTMLYHNPRCSKSRETLALLEQRGVQATVVHYLETPPDASTLRRLLELLGFDDPRQLMRRQEAEYAALGLDDPGLTHSRLVAAMVAHPHLIERPIVVRGERAVLGRPPENIHALFPTPS</sequence>
<dbReference type="InterPro" id="IPR006659">
    <property type="entry name" value="Arsenate_reductase"/>
</dbReference>
<proteinExistence type="inferred from homology"/>
<evidence type="ECO:0000256" key="3">
    <source>
        <dbReference type="PROSITE-ProRule" id="PRU01282"/>
    </source>
</evidence>
<dbReference type="InterPro" id="IPR036249">
    <property type="entry name" value="Thioredoxin-like_sf"/>
</dbReference>